<evidence type="ECO:0000256" key="3">
    <source>
        <dbReference type="ARBA" id="ARBA00022759"/>
    </source>
</evidence>
<evidence type="ECO:0000256" key="4">
    <source>
        <dbReference type="ARBA" id="ARBA00022801"/>
    </source>
</evidence>
<evidence type="ECO:0000256" key="5">
    <source>
        <dbReference type="ARBA" id="ARBA00022837"/>
    </source>
</evidence>
<dbReference type="AlphaFoldDB" id="A0A9W8G1I5"/>
<dbReference type="Proteomes" id="UP001151518">
    <property type="component" value="Unassembled WGS sequence"/>
</dbReference>
<comment type="caution">
    <text evidence="8">The sequence shown here is derived from an EMBL/GenBank/DDBJ whole genome shotgun (WGS) entry which is preliminary data.</text>
</comment>
<dbReference type="SMART" id="SM00318">
    <property type="entry name" value="SNc"/>
    <property type="match status" value="1"/>
</dbReference>
<protein>
    <submittedName>
        <fullName evidence="8">Endonuclease lcl3</fullName>
        <ecNumber evidence="8">3.1.31.1</ecNumber>
    </submittedName>
</protein>
<evidence type="ECO:0000256" key="2">
    <source>
        <dbReference type="ARBA" id="ARBA00022722"/>
    </source>
</evidence>
<dbReference type="GO" id="GO:1990599">
    <property type="term" value="F:3' overhang single-stranded DNA endodeoxyribonuclease activity"/>
    <property type="evidence" value="ECO:0007669"/>
    <property type="project" value="UniProtKB-EC"/>
</dbReference>
<feature type="transmembrane region" description="Helical" evidence="6">
    <location>
        <begin position="33"/>
        <end position="51"/>
    </location>
</feature>
<dbReference type="SUPFAM" id="SSF50199">
    <property type="entry name" value="Staphylococcal nuclease"/>
    <property type="match status" value="1"/>
</dbReference>
<dbReference type="EC" id="3.1.31.1" evidence="8"/>
<dbReference type="EMBL" id="JANBTW010000044">
    <property type="protein sequence ID" value="KAJ2675969.1"/>
    <property type="molecule type" value="Genomic_DNA"/>
</dbReference>
<evidence type="ECO:0000256" key="1">
    <source>
        <dbReference type="ARBA" id="ARBA00005435"/>
    </source>
</evidence>
<feature type="domain" description="TNase-like" evidence="7">
    <location>
        <begin position="69"/>
        <end position="224"/>
    </location>
</feature>
<evidence type="ECO:0000313" key="8">
    <source>
        <dbReference type="EMBL" id="KAJ2675969.1"/>
    </source>
</evidence>
<keyword evidence="6" id="KW-0472">Membrane</keyword>
<keyword evidence="4 8" id="KW-0378">Hydrolase</keyword>
<sequence length="240" mass="27265">MKDSDTADSKNSNPNSHALTSTFGQRAYLYTQTALYLGLCSGIGLGIYMMFRRYKTETNVPDRVVKSHRKLHGYMVNVSDGDTFRFYHVPLVRWPFTKPPQEKQRGVATNTILIRLSAVDAPEMAHFGNPEQPLAKEAKQHLYDQLTGRSVTVKPLAKDQYGRIVASVTYRSWMIAKKNAAHEMLKAGLATLYTGGNAQYDGEKEKLDRIQAEAKKAKRGVWKLKDFQPPAEYKRQHKKK</sequence>
<dbReference type="PANTHER" id="PTHR12302">
    <property type="entry name" value="EBNA2 BINDING PROTEIN P100"/>
    <property type="match status" value="1"/>
</dbReference>
<organism evidence="8 9">
    <name type="scientific">Coemansia spiralis</name>
    <dbReference type="NCBI Taxonomy" id="417178"/>
    <lineage>
        <taxon>Eukaryota</taxon>
        <taxon>Fungi</taxon>
        <taxon>Fungi incertae sedis</taxon>
        <taxon>Zoopagomycota</taxon>
        <taxon>Kickxellomycotina</taxon>
        <taxon>Kickxellomycetes</taxon>
        <taxon>Kickxellales</taxon>
        <taxon>Kickxellaceae</taxon>
        <taxon>Coemansia</taxon>
    </lineage>
</organism>
<accession>A0A9W8G1I5</accession>
<name>A0A9W8G1I5_9FUNG</name>
<dbReference type="InterPro" id="IPR016071">
    <property type="entry name" value="Staphylococal_nuclease_OB-fold"/>
</dbReference>
<keyword evidence="6" id="KW-1133">Transmembrane helix</keyword>
<evidence type="ECO:0000259" key="7">
    <source>
        <dbReference type="PROSITE" id="PS50830"/>
    </source>
</evidence>
<dbReference type="PANTHER" id="PTHR12302:SF3">
    <property type="entry name" value="SERINE_THREONINE-PROTEIN KINASE 31"/>
    <property type="match status" value="1"/>
</dbReference>
<keyword evidence="2" id="KW-0540">Nuclease</keyword>
<evidence type="ECO:0000256" key="6">
    <source>
        <dbReference type="SAM" id="Phobius"/>
    </source>
</evidence>
<keyword evidence="6" id="KW-0812">Transmembrane</keyword>
<reference evidence="8" key="1">
    <citation type="submission" date="2022-07" db="EMBL/GenBank/DDBJ databases">
        <title>Phylogenomic reconstructions and comparative analyses of Kickxellomycotina fungi.</title>
        <authorList>
            <person name="Reynolds N.K."/>
            <person name="Stajich J.E."/>
            <person name="Barry K."/>
            <person name="Grigoriev I.V."/>
            <person name="Crous P."/>
            <person name="Smith M.E."/>
        </authorList>
    </citation>
    <scope>NUCLEOTIDE SEQUENCE</scope>
    <source>
        <strain evidence="8">NRRL 3115</strain>
    </source>
</reference>
<dbReference type="PROSITE" id="PS50830">
    <property type="entry name" value="TNASE_3"/>
    <property type="match status" value="1"/>
</dbReference>
<dbReference type="Pfam" id="PF00565">
    <property type="entry name" value="SNase"/>
    <property type="match status" value="1"/>
</dbReference>
<dbReference type="InterPro" id="IPR035437">
    <property type="entry name" value="SNase_OB-fold_sf"/>
</dbReference>
<evidence type="ECO:0000313" key="9">
    <source>
        <dbReference type="Proteomes" id="UP001151518"/>
    </source>
</evidence>
<gene>
    <name evidence="8" type="primary">LCL3</name>
    <name evidence="8" type="ORF">GGI25_003806</name>
</gene>
<dbReference type="OrthoDB" id="430293at2759"/>
<comment type="similarity">
    <text evidence="1">Belongs to the LCL3 family.</text>
</comment>
<keyword evidence="5" id="KW-0106">Calcium</keyword>
<keyword evidence="3 8" id="KW-0255">Endonuclease</keyword>
<dbReference type="Gene3D" id="2.40.50.90">
    <property type="match status" value="1"/>
</dbReference>
<dbReference type="GO" id="GO:0005739">
    <property type="term" value="C:mitochondrion"/>
    <property type="evidence" value="ECO:0007669"/>
    <property type="project" value="TreeGrafter"/>
</dbReference>
<proteinExistence type="inferred from homology"/>